<dbReference type="Gene3D" id="1.25.40.10">
    <property type="entry name" value="Tetratricopeptide repeat domain"/>
    <property type="match status" value="1"/>
</dbReference>
<organism evidence="1 2">
    <name type="scientific">Glomus cerebriforme</name>
    <dbReference type="NCBI Taxonomy" id="658196"/>
    <lineage>
        <taxon>Eukaryota</taxon>
        <taxon>Fungi</taxon>
        <taxon>Fungi incertae sedis</taxon>
        <taxon>Mucoromycota</taxon>
        <taxon>Glomeromycotina</taxon>
        <taxon>Glomeromycetes</taxon>
        <taxon>Glomerales</taxon>
        <taxon>Glomeraceae</taxon>
        <taxon>Glomus</taxon>
    </lineage>
</organism>
<dbReference type="AlphaFoldDB" id="A0A397SDZ1"/>
<dbReference type="EMBL" id="QKYT01000614">
    <property type="protein sequence ID" value="RIA82946.1"/>
    <property type="molecule type" value="Genomic_DNA"/>
</dbReference>
<accession>A0A397SDZ1</accession>
<proteinExistence type="predicted"/>
<gene>
    <name evidence="1" type="ORF">C1645_861946</name>
</gene>
<comment type="caution">
    <text evidence="1">The sequence shown here is derived from an EMBL/GenBank/DDBJ whole genome shotgun (WGS) entry which is preliminary data.</text>
</comment>
<dbReference type="OrthoDB" id="2314162at2759"/>
<protein>
    <submittedName>
        <fullName evidence="1">Uncharacterized protein</fullName>
    </submittedName>
</protein>
<dbReference type="STRING" id="658196.A0A397SDZ1"/>
<sequence>MHQGLYQQLISVKNTTFQNTNKYFKNILGIFISLSFTEILVMTNQPQQSKDKVWEIIIKAHPAYSKAKVAIKEKKFSVALFWLNRLLDNWPESYSICCEHAYVLKQLGDFYESICDLNIAVHFKPKKPQAWCLLGSIYQQMGNN</sequence>
<keyword evidence="2" id="KW-1185">Reference proteome</keyword>
<evidence type="ECO:0000313" key="2">
    <source>
        <dbReference type="Proteomes" id="UP000265703"/>
    </source>
</evidence>
<dbReference type="InterPro" id="IPR011990">
    <property type="entry name" value="TPR-like_helical_dom_sf"/>
</dbReference>
<name>A0A397SDZ1_9GLOM</name>
<evidence type="ECO:0000313" key="1">
    <source>
        <dbReference type="EMBL" id="RIA82946.1"/>
    </source>
</evidence>
<dbReference type="Proteomes" id="UP000265703">
    <property type="component" value="Unassembled WGS sequence"/>
</dbReference>
<dbReference type="SUPFAM" id="SSF48452">
    <property type="entry name" value="TPR-like"/>
    <property type="match status" value="1"/>
</dbReference>
<reference evidence="1 2" key="1">
    <citation type="submission" date="2018-06" db="EMBL/GenBank/DDBJ databases">
        <title>Comparative genomics reveals the genomic features of Rhizophagus irregularis, R. cerebriforme, R. diaphanum and Gigaspora rosea, and their symbiotic lifestyle signature.</title>
        <authorList>
            <person name="Morin E."/>
            <person name="San Clemente H."/>
            <person name="Chen E.C.H."/>
            <person name="De La Providencia I."/>
            <person name="Hainaut M."/>
            <person name="Kuo A."/>
            <person name="Kohler A."/>
            <person name="Murat C."/>
            <person name="Tang N."/>
            <person name="Roy S."/>
            <person name="Loubradou J."/>
            <person name="Henrissat B."/>
            <person name="Grigoriev I.V."/>
            <person name="Corradi N."/>
            <person name="Roux C."/>
            <person name="Martin F.M."/>
        </authorList>
    </citation>
    <scope>NUCLEOTIDE SEQUENCE [LARGE SCALE GENOMIC DNA]</scope>
    <source>
        <strain evidence="1 2">DAOM 227022</strain>
    </source>
</reference>